<evidence type="ECO:0000313" key="1">
    <source>
        <dbReference type="EMBL" id="XHV10069.1"/>
    </source>
</evidence>
<reference evidence="1" key="1">
    <citation type="submission" date="2024-02" db="EMBL/GenBank/DDBJ databases">
        <title>Novel Polymycoviruses Are Encapsidated in Filamentous Virions.</title>
        <authorList>
            <person name="Han Z."/>
            <person name="Jiang J."/>
            <person name="Xu W."/>
        </authorList>
    </citation>
    <scope>NUCLEOTIDE SEQUENCE</scope>
    <source>
        <strain evidence="1">PhcPmV2-dsRNA2</strain>
    </source>
</reference>
<dbReference type="EMBL" id="PP359417">
    <property type="protein sequence ID" value="XHV10069.1"/>
    <property type="molecule type" value="Genomic_RNA"/>
</dbReference>
<proteinExistence type="predicted"/>
<organism evidence="1">
    <name type="scientific">Phyllosticta capitalensis polymycovirus 2</name>
    <dbReference type="NCBI Taxonomy" id="3367396"/>
    <lineage>
        <taxon>Viruses</taxon>
        <taxon>Riboviria</taxon>
        <taxon>Riboviria incertae sedis</taxon>
        <taxon>Polymycoviridae</taxon>
        <taxon>Polymycovirus</taxon>
    </lineage>
</organism>
<protein>
    <submittedName>
        <fullName evidence="1">Uncharacterized protein</fullName>
    </submittedName>
</protein>
<name>A0AB74UFG9_9VIRU</name>
<sequence>MADLASLRSIVLRANPDVCSAAAMIYHLSPSVHSFQVLSARTVSDMLAWLEQAPLSFYGDVMGSVTTTQQDVSLVRQSLDGAALADVATLVNSMYVRDENWDRQTRNFVQDAAAAGSAMAPPLHAHSAAEYAALDAVGDLSYDTAANATNALAVMRNLYCKDSAHLVRQYKRSRHSIALSIERRGRVYKLASPWCLSRSSANVYLAGFLSGVWAESTEHRAVARARTVNTLAARSTLDAVRAVLEPAVAILTNYTYDRQRLAFVDDQGNVAYPINSRQQAAAVAFAYLFSRGNADVLPELSRLRNDAVSDDMVPLVRSARSYYDIAADPTSAIVLSSLVLADARVWRDDVVRSPYLNKDPMLGYIPGLRTPQERNTISCINRCNEVLSCLRARGVDVGEILMVVEWGGLLHYDVLFAALGLTKVDVCVDVGRSGIDMAGSVAVDDDPGRQPCSYQFLLHSAGERMLPRMPRTTYSQSDTLTNKLAAVASYYSPGTTPSIVYVNGGATALKLSDVFTCDEAVTRFSAMETVQEQCGIIFSTAEIVIPRICPHALSISPQSLYERDGLASAECDVCAAFYRAAKRIGVFCEPDDTRIVKTRSAYGHNMHVSIEKSRLFREGMAQTMGTFDAIVACNIARNADWGDQPVTPPGGNNPASPALTSAARQLRQHVYALMSDSERTSWSDQEFESVAASLG</sequence>
<accession>A0AB74UFG9</accession>